<feature type="transmembrane region" description="Helical" evidence="1">
    <location>
        <begin position="47"/>
        <end position="69"/>
    </location>
</feature>
<keyword evidence="1" id="KW-1133">Transmembrane helix</keyword>
<sequence>MDLASHYYAIRTLHIACVSASGALFLLRGLWMLAAPGMLQRRWVRTLPHLVDTLLLASAVTLAVLSGQYPFAQDWLGAKVIALVLYVVLGGVALRRGRTRAIRASAFGAALVTFAYIVSVAVTKHVVPFA</sequence>
<evidence type="ECO:0000313" key="3">
    <source>
        <dbReference type="Proteomes" id="UP000240505"/>
    </source>
</evidence>
<dbReference type="KEGG" id="masz:C9I28_16395"/>
<evidence type="ECO:0000313" key="2">
    <source>
        <dbReference type="EMBL" id="AVR97048.1"/>
    </source>
</evidence>
<evidence type="ECO:0000256" key="1">
    <source>
        <dbReference type="SAM" id="Phobius"/>
    </source>
</evidence>
<dbReference type="Proteomes" id="UP000240505">
    <property type="component" value="Chromosome"/>
</dbReference>
<protein>
    <submittedName>
        <fullName evidence="2">Regulator SirB</fullName>
    </submittedName>
</protein>
<dbReference type="PANTHER" id="PTHR39594:SF1">
    <property type="entry name" value="PROTEIN YCHQ"/>
    <property type="match status" value="1"/>
</dbReference>
<feature type="transmembrane region" description="Helical" evidence="1">
    <location>
        <begin position="106"/>
        <end position="127"/>
    </location>
</feature>
<organism evidence="2 3">
    <name type="scientific">Pseudoduganella armeniaca</name>
    <dbReference type="NCBI Taxonomy" id="2072590"/>
    <lineage>
        <taxon>Bacteria</taxon>
        <taxon>Pseudomonadati</taxon>
        <taxon>Pseudomonadota</taxon>
        <taxon>Betaproteobacteria</taxon>
        <taxon>Burkholderiales</taxon>
        <taxon>Oxalobacteraceae</taxon>
        <taxon>Telluria group</taxon>
        <taxon>Pseudoduganella</taxon>
    </lineage>
</organism>
<accession>A0A2R4CC28</accession>
<dbReference type="Pfam" id="PF04247">
    <property type="entry name" value="SirB"/>
    <property type="match status" value="1"/>
</dbReference>
<feature type="transmembrane region" description="Helical" evidence="1">
    <location>
        <begin position="75"/>
        <end position="94"/>
    </location>
</feature>
<reference evidence="2 3" key="1">
    <citation type="submission" date="2018-03" db="EMBL/GenBank/DDBJ databases">
        <title>Massilia armeniaca sp. nov., isolated from desert soil.</title>
        <authorList>
            <person name="Huang H."/>
            <person name="Ren M."/>
        </authorList>
    </citation>
    <scope>NUCLEOTIDE SEQUENCE [LARGE SCALE GENOMIC DNA]</scope>
    <source>
        <strain evidence="2 3">ZMN-3</strain>
    </source>
</reference>
<gene>
    <name evidence="2" type="ORF">C9I28_16395</name>
</gene>
<name>A0A2R4CC28_9BURK</name>
<keyword evidence="1" id="KW-0472">Membrane</keyword>
<dbReference type="EMBL" id="CP028324">
    <property type="protein sequence ID" value="AVR97048.1"/>
    <property type="molecule type" value="Genomic_DNA"/>
</dbReference>
<proteinExistence type="predicted"/>
<keyword evidence="1" id="KW-0812">Transmembrane</keyword>
<keyword evidence="3" id="KW-1185">Reference proteome</keyword>
<dbReference type="RefSeq" id="WP_107142397.1">
    <property type="nucleotide sequence ID" value="NZ_CP028324.1"/>
</dbReference>
<dbReference type="AlphaFoldDB" id="A0A2R4CC28"/>
<dbReference type="PANTHER" id="PTHR39594">
    <property type="entry name" value="PROTEIN YCHQ"/>
    <property type="match status" value="1"/>
</dbReference>
<dbReference type="InterPro" id="IPR007360">
    <property type="entry name" value="SirB"/>
</dbReference>
<dbReference type="GO" id="GO:0005886">
    <property type="term" value="C:plasma membrane"/>
    <property type="evidence" value="ECO:0007669"/>
    <property type="project" value="TreeGrafter"/>
</dbReference>
<dbReference type="OrthoDB" id="5588650at2"/>
<feature type="transmembrane region" description="Helical" evidence="1">
    <location>
        <begin position="12"/>
        <end position="35"/>
    </location>
</feature>
<dbReference type="PIRSF" id="PIRSF005610">
    <property type="entry name" value="SirB"/>
    <property type="match status" value="1"/>
</dbReference>